<dbReference type="GO" id="GO:0015888">
    <property type="term" value="P:thiamine transport"/>
    <property type="evidence" value="ECO:0007669"/>
    <property type="project" value="TreeGrafter"/>
</dbReference>
<accession>A0A2Z6EV31</accession>
<dbReference type="AlphaFoldDB" id="A0A2Z6EV31"/>
<gene>
    <name evidence="6" type="ORF">MCB1EB_1143</name>
</gene>
<protein>
    <submittedName>
        <fullName evidence="6">FAD/FMN-containing dehydrogenase</fullName>
    </submittedName>
</protein>
<evidence type="ECO:0000256" key="3">
    <source>
        <dbReference type="ARBA" id="ARBA00022448"/>
    </source>
</evidence>
<dbReference type="SUPFAM" id="SSF53850">
    <property type="entry name" value="Periplasmic binding protein-like II"/>
    <property type="match status" value="1"/>
</dbReference>
<keyword evidence="5" id="KW-0574">Periplasm</keyword>
<dbReference type="GO" id="GO:0030976">
    <property type="term" value="F:thiamine pyrophosphate binding"/>
    <property type="evidence" value="ECO:0007669"/>
    <property type="project" value="TreeGrafter"/>
</dbReference>
<dbReference type="Gene3D" id="3.40.190.10">
    <property type="entry name" value="Periplasmic binding protein-like II"/>
    <property type="match status" value="2"/>
</dbReference>
<evidence type="ECO:0000256" key="4">
    <source>
        <dbReference type="ARBA" id="ARBA00022729"/>
    </source>
</evidence>
<reference evidence="6 7" key="1">
    <citation type="journal article" date="2018" name="Microbes Environ.">
        <title>Comparative Genomic Insights into Endofungal Lifestyles of Two Bacterial Endosymbionts, Mycoavidus cysteinexigens and Burkholderia rhizoxinica.</title>
        <authorList>
            <person name="Sharmin D."/>
            <person name="Guo Y."/>
            <person name="Nishizawa T."/>
            <person name="Ohshima S."/>
            <person name="Sato Y."/>
            <person name="Takashima Y."/>
            <person name="Narisawa K."/>
            <person name="Ohta H."/>
        </authorList>
    </citation>
    <scope>NUCLEOTIDE SEQUENCE [LARGE SCALE GENOMIC DNA]</scope>
    <source>
        <strain evidence="6 7">B1-EB</strain>
    </source>
</reference>
<evidence type="ECO:0000313" key="6">
    <source>
        <dbReference type="EMBL" id="BBE09304.1"/>
    </source>
</evidence>
<dbReference type="PANTHER" id="PTHR30006">
    <property type="entry name" value="THIAMINE-BINDING PERIPLASMIC PROTEIN-RELATED"/>
    <property type="match status" value="1"/>
</dbReference>
<dbReference type="Pfam" id="PF13416">
    <property type="entry name" value="SBP_bac_8"/>
    <property type="match status" value="1"/>
</dbReference>
<comment type="similarity">
    <text evidence="2">Belongs to the bacterial solute-binding protein 1 family.</text>
</comment>
<dbReference type="EMBL" id="AP018150">
    <property type="protein sequence ID" value="BBE09304.1"/>
    <property type="molecule type" value="Genomic_DNA"/>
</dbReference>
<dbReference type="PANTHER" id="PTHR30006:SF3">
    <property type="entry name" value="THIAMINE-BINDING PERIPLASMIC PROTEIN"/>
    <property type="match status" value="1"/>
</dbReference>
<keyword evidence="7" id="KW-1185">Reference proteome</keyword>
<evidence type="ECO:0000256" key="5">
    <source>
        <dbReference type="ARBA" id="ARBA00022764"/>
    </source>
</evidence>
<keyword evidence="3" id="KW-0813">Transport</keyword>
<sequence length="361" mass="41067">MDNEKQLLSSGRRNAIKTLSALGATVYAPFVLTRSRAAPKQQIVIRDPGGVLSRLYKEVFYEPFSRKTGIKVIGVFSDAEPTAYIRTMIETESRSWDMASLSHRAILFLTTGRDVYLEKHGLENDPVISAIPSRFISPYGVGTNVYTTVLAYRTDVFKKNPPQTWKDFWNVKDFPGRRSLRKLPFDTIEEALMADDVSPDGVYPCNLDQAFRKLDKIKPHISFWWTSGPQIEQVLNTGEIDLMPALISKLQAATSAGAPFKFSWDQHIYGYDNWAIFKGSPNANACREFIKFASNPERQALLARYAIGPTQPNAFNYIDPKQAKLLQTYPDNLRKGLFIDASYWLKNQSIAIERFNQWMLN</sequence>
<organism evidence="6 7">
    <name type="scientific">Mycoavidus cysteinexigens</name>
    <dbReference type="NCBI Taxonomy" id="1553431"/>
    <lineage>
        <taxon>Bacteria</taxon>
        <taxon>Pseudomonadati</taxon>
        <taxon>Pseudomonadota</taxon>
        <taxon>Betaproteobacteria</taxon>
        <taxon>Burkholderiales</taxon>
        <taxon>Burkholderiaceae</taxon>
        <taxon>Mycoavidus</taxon>
    </lineage>
</organism>
<name>A0A2Z6EV31_9BURK</name>
<evidence type="ECO:0000313" key="7">
    <source>
        <dbReference type="Proteomes" id="UP000282597"/>
    </source>
</evidence>
<dbReference type="RefSeq" id="WP_045362179.1">
    <property type="nucleotide sequence ID" value="NZ_AP018150.1"/>
</dbReference>
<proteinExistence type="inferred from homology"/>
<keyword evidence="4" id="KW-0732">Signal</keyword>
<dbReference type="Proteomes" id="UP000282597">
    <property type="component" value="Chromosome"/>
</dbReference>
<comment type="subcellular location">
    <subcellularLocation>
        <location evidence="1">Periplasm</location>
    </subcellularLocation>
</comment>
<dbReference type="InterPro" id="IPR006059">
    <property type="entry name" value="SBP"/>
</dbReference>
<dbReference type="KEGG" id="mcys:MCB1EB_1143"/>
<dbReference type="GO" id="GO:0030288">
    <property type="term" value="C:outer membrane-bounded periplasmic space"/>
    <property type="evidence" value="ECO:0007669"/>
    <property type="project" value="TreeGrafter"/>
</dbReference>
<dbReference type="GO" id="GO:0030975">
    <property type="term" value="F:thiamine binding"/>
    <property type="evidence" value="ECO:0007669"/>
    <property type="project" value="TreeGrafter"/>
</dbReference>
<evidence type="ECO:0000256" key="1">
    <source>
        <dbReference type="ARBA" id="ARBA00004418"/>
    </source>
</evidence>
<evidence type="ECO:0000256" key="2">
    <source>
        <dbReference type="ARBA" id="ARBA00008520"/>
    </source>
</evidence>
<dbReference type="CDD" id="cd13589">
    <property type="entry name" value="PBP2_polyamine_RpCGA009"/>
    <property type="match status" value="1"/>
</dbReference>